<comment type="caution">
    <text evidence="6">The sequence shown here is derived from an EMBL/GenBank/DDBJ whole genome shotgun (WGS) entry which is preliminary data.</text>
</comment>
<dbReference type="SMART" id="SM00448">
    <property type="entry name" value="REC"/>
    <property type="match status" value="1"/>
</dbReference>
<dbReference type="InterPro" id="IPR001867">
    <property type="entry name" value="OmpR/PhoB-type_DNA-bd"/>
</dbReference>
<evidence type="ECO:0000313" key="6">
    <source>
        <dbReference type="EMBL" id="MFD1264156.1"/>
    </source>
</evidence>
<feature type="domain" description="Response regulatory" evidence="4">
    <location>
        <begin position="8"/>
        <end position="122"/>
    </location>
</feature>
<sequence>MREARVPTLLVVDDDLVAQARLKAYFSQEGYRVLAADDGEGFWAALARDAVDLVLLDINLPGQDGLSLARALRARDAGIGIILVTARNDDIDKIVGLEVGADDYVTKPFNPRELLARVKSLLRRSGEHAATAEASTRPLCFGGWTLDLAKRRLIDINANEVALTRGEFEVLALLARHPQEVLSRDRLSRAVSGRDWEPQDRTVDVLIRRLRGKLDGGTGDDGAPSLIATVRGEGYRLAVDVVAGPAT</sequence>
<evidence type="ECO:0000256" key="1">
    <source>
        <dbReference type="ARBA" id="ARBA00023125"/>
    </source>
</evidence>
<evidence type="ECO:0000256" key="3">
    <source>
        <dbReference type="PROSITE-ProRule" id="PRU01091"/>
    </source>
</evidence>
<dbReference type="Pfam" id="PF00486">
    <property type="entry name" value="Trans_reg_C"/>
    <property type="match status" value="1"/>
</dbReference>
<dbReference type="Gene3D" id="3.40.50.2300">
    <property type="match status" value="1"/>
</dbReference>
<feature type="modified residue" description="4-aspartylphosphate" evidence="2">
    <location>
        <position position="57"/>
    </location>
</feature>
<protein>
    <submittedName>
        <fullName evidence="6">Response regulator</fullName>
    </submittedName>
</protein>
<dbReference type="InterPro" id="IPR016032">
    <property type="entry name" value="Sig_transdc_resp-reg_C-effctor"/>
</dbReference>
<dbReference type="PANTHER" id="PTHR48111:SF58">
    <property type="entry name" value="TORCAD OPERON TRANSCRIPTIONAL REGULATORY PROTEIN TORR"/>
    <property type="match status" value="1"/>
</dbReference>
<dbReference type="InterPro" id="IPR001789">
    <property type="entry name" value="Sig_transdc_resp-reg_receiver"/>
</dbReference>
<dbReference type="Pfam" id="PF00072">
    <property type="entry name" value="Response_reg"/>
    <property type="match status" value="1"/>
</dbReference>
<evidence type="ECO:0000259" key="4">
    <source>
        <dbReference type="PROSITE" id="PS50110"/>
    </source>
</evidence>
<dbReference type="Gene3D" id="1.10.10.10">
    <property type="entry name" value="Winged helix-like DNA-binding domain superfamily/Winged helix DNA-binding domain"/>
    <property type="match status" value="1"/>
</dbReference>
<dbReference type="RefSeq" id="WP_277831125.1">
    <property type="nucleotide sequence ID" value="NZ_JARQZE010000002.1"/>
</dbReference>
<gene>
    <name evidence="6" type="ORF">ACFQ4M_11225</name>
</gene>
<dbReference type="SUPFAM" id="SSF46894">
    <property type="entry name" value="C-terminal effector domain of the bipartite response regulators"/>
    <property type="match status" value="1"/>
</dbReference>
<dbReference type="PROSITE" id="PS51755">
    <property type="entry name" value="OMPR_PHOB"/>
    <property type="match status" value="1"/>
</dbReference>
<dbReference type="SUPFAM" id="SSF52172">
    <property type="entry name" value="CheY-like"/>
    <property type="match status" value="1"/>
</dbReference>
<feature type="DNA-binding region" description="OmpR/PhoB-type" evidence="3">
    <location>
        <begin position="136"/>
        <end position="239"/>
    </location>
</feature>
<evidence type="ECO:0000313" key="7">
    <source>
        <dbReference type="Proteomes" id="UP001597158"/>
    </source>
</evidence>
<dbReference type="InterPro" id="IPR039420">
    <property type="entry name" value="WalR-like"/>
</dbReference>
<proteinExistence type="predicted"/>
<keyword evidence="7" id="KW-1185">Reference proteome</keyword>
<dbReference type="CDD" id="cd00383">
    <property type="entry name" value="trans_reg_C"/>
    <property type="match status" value="1"/>
</dbReference>
<evidence type="ECO:0000256" key="2">
    <source>
        <dbReference type="PROSITE-ProRule" id="PRU00169"/>
    </source>
</evidence>
<dbReference type="SMART" id="SM00862">
    <property type="entry name" value="Trans_reg_C"/>
    <property type="match status" value="1"/>
</dbReference>
<dbReference type="EMBL" id="JBHTMC010000024">
    <property type="protein sequence ID" value="MFD1264156.1"/>
    <property type="molecule type" value="Genomic_DNA"/>
</dbReference>
<reference evidence="7" key="1">
    <citation type="journal article" date="2019" name="Int. J. Syst. Evol. Microbiol.">
        <title>The Global Catalogue of Microorganisms (GCM) 10K type strain sequencing project: providing services to taxonomists for standard genome sequencing and annotation.</title>
        <authorList>
            <consortium name="The Broad Institute Genomics Platform"/>
            <consortium name="The Broad Institute Genome Sequencing Center for Infectious Disease"/>
            <person name="Wu L."/>
            <person name="Ma J."/>
        </authorList>
    </citation>
    <scope>NUCLEOTIDE SEQUENCE [LARGE SCALE GENOMIC DNA]</scope>
    <source>
        <strain evidence="7">CCUG 48884</strain>
    </source>
</reference>
<dbReference type="InterPro" id="IPR036388">
    <property type="entry name" value="WH-like_DNA-bd_sf"/>
</dbReference>
<dbReference type="InterPro" id="IPR011006">
    <property type="entry name" value="CheY-like_superfamily"/>
</dbReference>
<dbReference type="Proteomes" id="UP001597158">
    <property type="component" value="Unassembled WGS sequence"/>
</dbReference>
<dbReference type="PANTHER" id="PTHR48111">
    <property type="entry name" value="REGULATOR OF RPOS"/>
    <property type="match status" value="1"/>
</dbReference>
<evidence type="ECO:0000259" key="5">
    <source>
        <dbReference type="PROSITE" id="PS51755"/>
    </source>
</evidence>
<name>A0ABW3WE02_9RHOO</name>
<feature type="domain" description="OmpR/PhoB-type" evidence="5">
    <location>
        <begin position="136"/>
        <end position="239"/>
    </location>
</feature>
<accession>A0ABW3WE02</accession>
<keyword evidence="1 3" id="KW-0238">DNA-binding</keyword>
<dbReference type="Gene3D" id="6.10.250.690">
    <property type="match status" value="1"/>
</dbReference>
<dbReference type="PROSITE" id="PS50110">
    <property type="entry name" value="RESPONSE_REGULATORY"/>
    <property type="match status" value="1"/>
</dbReference>
<keyword evidence="2" id="KW-0597">Phosphoprotein</keyword>
<organism evidence="6 7">
    <name type="scientific">Thauera mechernichensis</name>
    <dbReference type="NCBI Taxonomy" id="82788"/>
    <lineage>
        <taxon>Bacteria</taxon>
        <taxon>Pseudomonadati</taxon>
        <taxon>Pseudomonadota</taxon>
        <taxon>Betaproteobacteria</taxon>
        <taxon>Rhodocyclales</taxon>
        <taxon>Zoogloeaceae</taxon>
        <taxon>Thauera</taxon>
    </lineage>
</organism>